<proteinExistence type="predicted"/>
<dbReference type="SUPFAM" id="SSF51735">
    <property type="entry name" value="NAD(P)-binding Rossmann-fold domains"/>
    <property type="match status" value="1"/>
</dbReference>
<feature type="domain" description="Gfo/Idh/MocA-like oxidoreductase N-terminal" evidence="1">
    <location>
        <begin position="108"/>
        <end position="226"/>
    </location>
</feature>
<dbReference type="PATRIC" id="fig|1813736.3.peg.2246"/>
<dbReference type="GO" id="GO:0000166">
    <property type="term" value="F:nucleotide binding"/>
    <property type="evidence" value="ECO:0007669"/>
    <property type="project" value="InterPro"/>
</dbReference>
<dbReference type="EC" id="1.1.99.28" evidence="3"/>
<keyword evidence="3" id="KW-0560">Oxidoreductase</keyword>
<evidence type="ECO:0000259" key="1">
    <source>
        <dbReference type="Pfam" id="PF01408"/>
    </source>
</evidence>
<dbReference type="Proteomes" id="UP000076079">
    <property type="component" value="Chromosome"/>
</dbReference>
<dbReference type="AlphaFoldDB" id="A0A143PL03"/>
<organism evidence="3 4">
    <name type="scientific">Luteitalea pratensis</name>
    <dbReference type="NCBI Taxonomy" id="1855912"/>
    <lineage>
        <taxon>Bacteria</taxon>
        <taxon>Pseudomonadati</taxon>
        <taxon>Acidobacteriota</taxon>
        <taxon>Vicinamibacteria</taxon>
        <taxon>Vicinamibacterales</taxon>
        <taxon>Vicinamibacteraceae</taxon>
        <taxon>Luteitalea</taxon>
    </lineage>
</organism>
<dbReference type="InterPro" id="IPR000683">
    <property type="entry name" value="Gfo/Idh/MocA-like_OxRdtase_N"/>
</dbReference>
<reference evidence="3 4" key="1">
    <citation type="journal article" date="2016" name="Genome Announc.">
        <title>First Complete Genome Sequence of a Subdivision 6 Acidobacterium Strain.</title>
        <authorList>
            <person name="Huang S."/>
            <person name="Vieira S."/>
            <person name="Bunk B."/>
            <person name="Riedel T."/>
            <person name="Sproer C."/>
            <person name="Overmann J."/>
        </authorList>
    </citation>
    <scope>NUCLEOTIDE SEQUENCE [LARGE SCALE GENOMIC DNA]</scope>
    <source>
        <strain evidence="4">DSM 100886 HEG_-6_39</strain>
    </source>
</reference>
<dbReference type="InterPro" id="IPR050463">
    <property type="entry name" value="Gfo/Idh/MocA_oxidrdct_glycsds"/>
</dbReference>
<dbReference type="PANTHER" id="PTHR43818:SF10">
    <property type="entry name" value="NADH-DEPENDENT DEHYDROGENASE-RELATED"/>
    <property type="match status" value="1"/>
</dbReference>
<dbReference type="InterPro" id="IPR036291">
    <property type="entry name" value="NAD(P)-bd_dom_sf"/>
</dbReference>
<sequence length="536" mass="58276">MSTQDNRAHDIATPHGVSRRNFIATAAGVGAAVTIVPRHVLGRGLQAPSDLVNVAVVGVSGMGASNTRAVMSQNITALCDVDTALLDARLARWSEEAAPVGAAAARGGAGRQGTPAWPAWKDWGTTQAQQAANARFPADDPAANLQKFVGAASRIRKYQDYRVMFEQQKDIDAVIIATPDHMHAVIASAAMDLGKHVYVQKPMAWCVSEARHLARRAAETKVQAQCGNQRHSADENRRGVDYITSGVVGDVTQVHVWTNRPIWPQGIPRPTVATPADTRRGLISQQAVMQAGASTLAPTTAPPSTLAWDLFLGVAPVVEYSPIYHPFNWRGWVDWGQGALGDMGAHLIDFPVWSLDLDLPTAVETTSTPFNELTFPLATMTHYDFPAKGRRPAVRMTWYDGGFMPPTPEELDGDARLVTSGGILYIGTKGKLLCNEGMPPRLLPSTLHNSTGAPKETLARVPHQAHEMNWIRSIKGQDTLSSPFSYAAHLHEIMLLGLVSLRAKSKIHYDAANMRVTNNANANQYLTREYRDGWRS</sequence>
<keyword evidence="4" id="KW-1185">Reference proteome</keyword>
<feature type="domain" description="Gfo/Idh/MocA-like oxidoreductase bacterial type C-terminal" evidence="2">
    <location>
        <begin position="291"/>
        <end position="357"/>
    </location>
</feature>
<gene>
    <name evidence="3" type="primary">gfo_4</name>
    <name evidence="3" type="ORF">LuPra_02139</name>
</gene>
<dbReference type="OrthoDB" id="9792935at2"/>
<dbReference type="EMBL" id="CP015136">
    <property type="protein sequence ID" value="AMY08933.1"/>
    <property type="molecule type" value="Genomic_DNA"/>
</dbReference>
<accession>A0A143PL03</accession>
<dbReference type="GO" id="GO:0047061">
    <property type="term" value="F:glucose-fructose oxidoreductase activity"/>
    <property type="evidence" value="ECO:0007669"/>
    <property type="project" value="UniProtKB-EC"/>
</dbReference>
<reference evidence="4" key="2">
    <citation type="submission" date="2016-04" db="EMBL/GenBank/DDBJ databases">
        <title>First Complete Genome Sequence of a Subdivision 6 Acidobacterium.</title>
        <authorList>
            <person name="Huang S."/>
            <person name="Vieira S."/>
            <person name="Bunk B."/>
            <person name="Riedel T."/>
            <person name="Sproeer C."/>
            <person name="Overmann J."/>
        </authorList>
    </citation>
    <scope>NUCLEOTIDE SEQUENCE [LARGE SCALE GENOMIC DNA]</scope>
    <source>
        <strain evidence="4">DSM 100886 HEG_-6_39</strain>
    </source>
</reference>
<dbReference type="RefSeq" id="WP_110170712.1">
    <property type="nucleotide sequence ID" value="NZ_CP015136.1"/>
</dbReference>
<dbReference type="STRING" id="1855912.LuPra_02139"/>
<dbReference type="Gene3D" id="3.40.50.720">
    <property type="entry name" value="NAD(P)-binding Rossmann-like Domain"/>
    <property type="match status" value="1"/>
</dbReference>
<name>A0A143PL03_LUTPR</name>
<dbReference type="PANTHER" id="PTHR43818">
    <property type="entry name" value="BCDNA.GH03377"/>
    <property type="match status" value="1"/>
</dbReference>
<evidence type="ECO:0000259" key="2">
    <source>
        <dbReference type="Pfam" id="PF19051"/>
    </source>
</evidence>
<protein>
    <submittedName>
        <fullName evidence="3">Glucose--fructose oxidoreductase</fullName>
        <ecNumber evidence="3">1.1.99.28</ecNumber>
    </submittedName>
</protein>
<evidence type="ECO:0000313" key="3">
    <source>
        <dbReference type="EMBL" id="AMY08933.1"/>
    </source>
</evidence>
<evidence type="ECO:0000313" key="4">
    <source>
        <dbReference type="Proteomes" id="UP000076079"/>
    </source>
</evidence>
<dbReference type="KEGG" id="abac:LuPra_02139"/>
<dbReference type="PROSITE" id="PS51318">
    <property type="entry name" value="TAT"/>
    <property type="match status" value="1"/>
</dbReference>
<dbReference type="SUPFAM" id="SSF55347">
    <property type="entry name" value="Glyceraldehyde-3-phosphate dehydrogenase-like, C-terminal domain"/>
    <property type="match status" value="1"/>
</dbReference>
<dbReference type="Pfam" id="PF19051">
    <property type="entry name" value="GFO_IDH_MocA_C2"/>
    <property type="match status" value="1"/>
</dbReference>
<dbReference type="Gene3D" id="3.30.360.10">
    <property type="entry name" value="Dihydrodipicolinate Reductase, domain 2"/>
    <property type="match status" value="1"/>
</dbReference>
<dbReference type="Pfam" id="PF01408">
    <property type="entry name" value="GFO_IDH_MocA"/>
    <property type="match status" value="1"/>
</dbReference>
<dbReference type="InterPro" id="IPR043906">
    <property type="entry name" value="Gfo/Idh/MocA_OxRdtase_bact_C"/>
</dbReference>
<dbReference type="InterPro" id="IPR006311">
    <property type="entry name" value="TAT_signal"/>
</dbReference>